<dbReference type="Pfam" id="PF12697">
    <property type="entry name" value="Abhydrolase_6"/>
    <property type="match status" value="1"/>
</dbReference>
<dbReference type="InterPro" id="IPR029058">
    <property type="entry name" value="AB_hydrolase_fold"/>
</dbReference>
<dbReference type="InterPro" id="IPR050266">
    <property type="entry name" value="AB_hydrolase_sf"/>
</dbReference>
<name>A0ABZ0SI36_9MICO</name>
<dbReference type="SUPFAM" id="SSF53474">
    <property type="entry name" value="alpha/beta-Hydrolases"/>
    <property type="match status" value="1"/>
</dbReference>
<dbReference type="Proteomes" id="UP001323798">
    <property type="component" value="Chromosome"/>
</dbReference>
<dbReference type="RefSeq" id="WP_320941377.1">
    <property type="nucleotide sequence ID" value="NZ_BAABEU010000006.1"/>
</dbReference>
<dbReference type="PANTHER" id="PTHR43798">
    <property type="entry name" value="MONOACYLGLYCEROL LIPASE"/>
    <property type="match status" value="1"/>
</dbReference>
<evidence type="ECO:0000313" key="2">
    <source>
        <dbReference type="EMBL" id="WPR88658.1"/>
    </source>
</evidence>
<gene>
    <name evidence="2" type="ORF">SM116_12870</name>
</gene>
<reference evidence="2 3" key="1">
    <citation type="submission" date="2023-11" db="EMBL/GenBank/DDBJ databases">
        <title>Genome sequence of Microbacterium rhizosphaerae KACC 19337.</title>
        <authorList>
            <person name="Choi H."/>
            <person name="Kim S."/>
            <person name="Kim Y."/>
            <person name="Kwon S.-W."/>
            <person name="Heo J."/>
        </authorList>
    </citation>
    <scope>NUCLEOTIDE SEQUENCE [LARGE SCALE GENOMIC DNA]</scope>
    <source>
        <strain evidence="2 3">KACC 19337</strain>
    </source>
</reference>
<protein>
    <submittedName>
        <fullName evidence="2">Alpha/beta hydrolase</fullName>
    </submittedName>
</protein>
<keyword evidence="3" id="KW-1185">Reference proteome</keyword>
<feature type="domain" description="AB hydrolase-1" evidence="1">
    <location>
        <begin position="22"/>
        <end position="244"/>
    </location>
</feature>
<dbReference type="PANTHER" id="PTHR43798:SF33">
    <property type="entry name" value="HYDROLASE, PUTATIVE (AFU_ORTHOLOGUE AFUA_2G14860)-RELATED"/>
    <property type="match status" value="1"/>
</dbReference>
<evidence type="ECO:0000313" key="3">
    <source>
        <dbReference type="Proteomes" id="UP001323798"/>
    </source>
</evidence>
<keyword evidence="2" id="KW-0378">Hydrolase</keyword>
<proteinExistence type="predicted"/>
<sequence length="251" mass="27275">MPSPLVLPRRSWGHHHADRRALLIHGLGSDGALMWRYGVALADAGWRADAVDLRGHGSAPRALDCTLEAYAADVAEVHPEDGGPWDLVVAHSLGGAAAVITSADHPRWTRRLVLVDPAIHLDDEDREQVREGQEESFADPSADAVRAAHPHWHELDIELKAASTRAASRWMVEQTSEQNTTWDVRGAASRLSVPTHVLGADPAVFSIFTGTTAEEVLRNPLVTMSVVEGAGHSLHRDRPEAAIDALREALR</sequence>
<dbReference type="InterPro" id="IPR000073">
    <property type="entry name" value="AB_hydrolase_1"/>
</dbReference>
<organism evidence="2 3">
    <name type="scientific">Microbacterium rhizosphaerae</name>
    <dbReference type="NCBI Taxonomy" id="1678237"/>
    <lineage>
        <taxon>Bacteria</taxon>
        <taxon>Bacillati</taxon>
        <taxon>Actinomycetota</taxon>
        <taxon>Actinomycetes</taxon>
        <taxon>Micrococcales</taxon>
        <taxon>Microbacteriaceae</taxon>
        <taxon>Microbacterium</taxon>
    </lineage>
</organism>
<dbReference type="EMBL" id="CP139368">
    <property type="protein sequence ID" value="WPR88658.1"/>
    <property type="molecule type" value="Genomic_DNA"/>
</dbReference>
<accession>A0ABZ0SI36</accession>
<evidence type="ECO:0000259" key="1">
    <source>
        <dbReference type="Pfam" id="PF12697"/>
    </source>
</evidence>
<dbReference type="Gene3D" id="3.40.50.1820">
    <property type="entry name" value="alpha/beta hydrolase"/>
    <property type="match status" value="1"/>
</dbReference>
<dbReference type="GO" id="GO:0016787">
    <property type="term" value="F:hydrolase activity"/>
    <property type="evidence" value="ECO:0007669"/>
    <property type="project" value="UniProtKB-KW"/>
</dbReference>